<dbReference type="Gene3D" id="3.90.550.10">
    <property type="entry name" value="Spore Coat Polysaccharide Biosynthesis Protein SpsA, Chain A"/>
    <property type="match status" value="1"/>
</dbReference>
<comment type="caution">
    <text evidence="17">The sequence shown here is derived from an EMBL/GenBank/DDBJ whole genome shotgun (WGS) entry which is preliminary data.</text>
</comment>
<keyword evidence="8" id="KW-0961">Cell wall biogenesis/degradation</keyword>
<evidence type="ECO:0000256" key="11">
    <source>
        <dbReference type="ARBA" id="ARBA00060879"/>
    </source>
</evidence>
<dbReference type="FunFam" id="3.90.550.10:FF:000057">
    <property type="entry name" value="Glycosyltransferase-like protein, family 2"/>
    <property type="match status" value="1"/>
</dbReference>
<feature type="domain" description="Glycosyltransferase 2-like" evidence="16">
    <location>
        <begin position="326"/>
        <end position="521"/>
    </location>
</feature>
<dbReference type="PANTHER" id="PTHR32044:SF80">
    <property type="entry name" value="XYLOGLUCAN GLYCOSYLTRANSFERASE 2-RELATED"/>
    <property type="match status" value="1"/>
</dbReference>
<gene>
    <name evidence="17" type="ORF">CBR_g12826</name>
</gene>
<feature type="transmembrane region" description="Helical" evidence="15">
    <location>
        <begin position="503"/>
        <end position="523"/>
    </location>
</feature>
<keyword evidence="3 17" id="KW-0808">Transferase</keyword>
<dbReference type="EMBL" id="BFEA01000177">
    <property type="protein sequence ID" value="GBG73110.1"/>
    <property type="molecule type" value="Genomic_DNA"/>
</dbReference>
<evidence type="ECO:0000256" key="15">
    <source>
        <dbReference type="SAM" id="Phobius"/>
    </source>
</evidence>
<feature type="transmembrane region" description="Helical" evidence="15">
    <location>
        <begin position="529"/>
        <end position="547"/>
    </location>
</feature>
<dbReference type="Gramene" id="GBG73110">
    <property type="protein sequence ID" value="GBG73110"/>
    <property type="gene ID" value="CBR_g12826"/>
</dbReference>
<organism evidence="17 18">
    <name type="scientific">Chara braunii</name>
    <name type="common">Braun's stonewort</name>
    <dbReference type="NCBI Taxonomy" id="69332"/>
    <lineage>
        <taxon>Eukaryota</taxon>
        <taxon>Viridiplantae</taxon>
        <taxon>Streptophyta</taxon>
        <taxon>Charophyceae</taxon>
        <taxon>Charales</taxon>
        <taxon>Characeae</taxon>
        <taxon>Chara</taxon>
    </lineage>
</organism>
<evidence type="ECO:0000256" key="3">
    <source>
        <dbReference type="ARBA" id="ARBA00022679"/>
    </source>
</evidence>
<keyword evidence="5 15" id="KW-1133">Transmembrane helix</keyword>
<keyword evidence="7 15" id="KW-0472">Membrane</keyword>
<accession>A0A388KSS8</accession>
<dbReference type="GO" id="GO:0047259">
    <property type="term" value="F:glucomannan 4-beta-mannosyltransferase activity"/>
    <property type="evidence" value="ECO:0007669"/>
    <property type="project" value="UniProtKB-EC"/>
</dbReference>
<dbReference type="SUPFAM" id="SSF53448">
    <property type="entry name" value="Nucleotide-diphospho-sugar transferases"/>
    <property type="match status" value="1"/>
</dbReference>
<keyword evidence="18" id="KW-1185">Reference proteome</keyword>
<evidence type="ECO:0000256" key="7">
    <source>
        <dbReference type="ARBA" id="ARBA00023136"/>
    </source>
</evidence>
<name>A0A388KSS8_CHABU</name>
<evidence type="ECO:0000256" key="14">
    <source>
        <dbReference type="SAM" id="MobiDB-lite"/>
    </source>
</evidence>
<dbReference type="Proteomes" id="UP000265515">
    <property type="component" value="Unassembled WGS sequence"/>
</dbReference>
<reference evidence="17 18" key="1">
    <citation type="journal article" date="2018" name="Cell">
        <title>The Chara Genome: Secondary Complexity and Implications for Plant Terrestrialization.</title>
        <authorList>
            <person name="Nishiyama T."/>
            <person name="Sakayama H."/>
            <person name="Vries J.D."/>
            <person name="Buschmann H."/>
            <person name="Saint-Marcoux D."/>
            <person name="Ullrich K.K."/>
            <person name="Haas F.B."/>
            <person name="Vanderstraeten L."/>
            <person name="Becker D."/>
            <person name="Lang D."/>
            <person name="Vosolsobe S."/>
            <person name="Rombauts S."/>
            <person name="Wilhelmsson P.K.I."/>
            <person name="Janitza P."/>
            <person name="Kern R."/>
            <person name="Heyl A."/>
            <person name="Rumpler F."/>
            <person name="Villalobos L.I.A.C."/>
            <person name="Clay J.M."/>
            <person name="Skokan R."/>
            <person name="Toyoda A."/>
            <person name="Suzuki Y."/>
            <person name="Kagoshima H."/>
            <person name="Schijlen E."/>
            <person name="Tajeshwar N."/>
            <person name="Catarino B."/>
            <person name="Hetherington A.J."/>
            <person name="Saltykova A."/>
            <person name="Bonnot C."/>
            <person name="Breuninger H."/>
            <person name="Symeonidi A."/>
            <person name="Radhakrishnan G.V."/>
            <person name="Van Nieuwerburgh F."/>
            <person name="Deforce D."/>
            <person name="Chang C."/>
            <person name="Karol K.G."/>
            <person name="Hedrich R."/>
            <person name="Ulvskov P."/>
            <person name="Glockner G."/>
            <person name="Delwiche C.F."/>
            <person name="Petrasek J."/>
            <person name="Van de Peer Y."/>
            <person name="Friml J."/>
            <person name="Beilby M."/>
            <person name="Dolan L."/>
            <person name="Kohara Y."/>
            <person name="Sugano S."/>
            <person name="Fujiyama A."/>
            <person name="Delaux P.-M."/>
            <person name="Quint M."/>
            <person name="TheiBen G."/>
            <person name="Hagemann M."/>
            <person name="Harholt J."/>
            <person name="Dunand C."/>
            <person name="Zachgo S."/>
            <person name="Langdale J."/>
            <person name="Maumus F."/>
            <person name="Straeten D.V.D."/>
            <person name="Gould S.B."/>
            <person name="Rensing S.A."/>
        </authorList>
    </citation>
    <scope>NUCLEOTIDE SEQUENCE [LARGE SCALE GENOMIC DNA]</scope>
    <source>
        <strain evidence="17 18">S276</strain>
    </source>
</reference>
<evidence type="ECO:0000256" key="10">
    <source>
        <dbReference type="ARBA" id="ARBA00056537"/>
    </source>
</evidence>
<evidence type="ECO:0000256" key="6">
    <source>
        <dbReference type="ARBA" id="ARBA00023034"/>
    </source>
</evidence>
<dbReference type="GO" id="GO:0071555">
    <property type="term" value="P:cell wall organization"/>
    <property type="evidence" value="ECO:0007669"/>
    <property type="project" value="UniProtKB-KW"/>
</dbReference>
<dbReference type="PANTHER" id="PTHR32044">
    <property type="entry name" value="GLUCOMANNAN 4-BETA-MANNOSYLTRANSFERASE 9"/>
    <property type="match status" value="1"/>
</dbReference>
<dbReference type="STRING" id="69332.A0A388KSS8"/>
<sequence>MSRVVERGPYMERSPSNAASHGAWLLSSAERSRSGSSHHPVPQLLALACLLPLRSVCFLATEHHGYDGEEMRDRQGEVNYSDARLPEEVDQDETQEVTVAMDHPGSCLLLIAVRTDHSRGSGCVSSGHFEEGRTAGHIVQELDRGRDRGGSNAVRCSNCPVDSEHRACACVGHVYRYAFDDVCRFLPAALGMERGNAALQRLLDECGREEDDGHDPEVERQLLSERERWFPKVLVQIVMYNERECYKLSIGACARLDWPRDRLLVQVLDDSDEEEMKSLVHEEVERWVKEEGVKMVVNRRADISGFKGGNLKSGFEAPYTKEYEFIAVFDADFQPEPDFLACTIPFFRDDPKVALVQARWAFNNSYQNILTRTQLIDLSYHFAVEQQVQAATGLFFQFNGTAGVRRRSAIVDAGGWLTRTIVEDMDSSFRAFLRGWRFKYLDQVRVVSENPTSVRVYSRQQHRWSAGPARLLVLVFADILRCKHLSFSSKFHMLVMLMFFRKIVPAIVGTALAFLVLPLFALIPELVLTLPIALVAICLGAVVARILSGRQQSLLACLLIVAPYIWVASSVAVTRAIGCVQGLLDRPEASDWIVTEKTGVRGGHEECDDDEEDGEEAGGEVEGDKAVGGRGVG</sequence>
<dbReference type="InterPro" id="IPR001173">
    <property type="entry name" value="Glyco_trans_2-like"/>
</dbReference>
<evidence type="ECO:0000256" key="13">
    <source>
        <dbReference type="ARBA" id="ARBA00076024"/>
    </source>
</evidence>
<evidence type="ECO:0000259" key="16">
    <source>
        <dbReference type="Pfam" id="PF13632"/>
    </source>
</evidence>
<dbReference type="GO" id="GO:0000139">
    <property type="term" value="C:Golgi membrane"/>
    <property type="evidence" value="ECO:0007669"/>
    <property type="project" value="UniProtKB-SubCell"/>
</dbReference>
<evidence type="ECO:0000256" key="2">
    <source>
        <dbReference type="ARBA" id="ARBA00022676"/>
    </source>
</evidence>
<evidence type="ECO:0000256" key="4">
    <source>
        <dbReference type="ARBA" id="ARBA00022692"/>
    </source>
</evidence>
<evidence type="ECO:0000256" key="8">
    <source>
        <dbReference type="ARBA" id="ARBA00023316"/>
    </source>
</evidence>
<protein>
    <recommendedName>
        <fullName evidence="12">glucomannan 4-beta-mannosyltransferase</fullName>
        <ecNumber evidence="12">2.4.1.32</ecNumber>
    </recommendedName>
    <alternativeName>
        <fullName evidence="13">Glucomannan synthase</fullName>
    </alternativeName>
</protein>
<feature type="region of interest" description="Disordered" evidence="14">
    <location>
        <begin position="600"/>
        <end position="633"/>
    </location>
</feature>
<comment type="function">
    <text evidence="10">Probable mannan synthase which consists of a 4-beta-mannosyltransferase activity on mannan using GDP-mannose. The beta-1,4-mannan product is the backbone for galactomannan synthesis by galactomannan galactosyltransferase. Galactomannan is a noncellulosic polysaccharides of plant cell wall.</text>
</comment>
<dbReference type="InterPro" id="IPR029044">
    <property type="entry name" value="Nucleotide-diphossugar_trans"/>
</dbReference>
<comment type="subcellular location">
    <subcellularLocation>
        <location evidence="1">Golgi apparatus membrane</location>
        <topology evidence="1">Multi-pass membrane protein</topology>
    </subcellularLocation>
</comment>
<evidence type="ECO:0000313" key="18">
    <source>
        <dbReference type="Proteomes" id="UP000265515"/>
    </source>
</evidence>
<evidence type="ECO:0000256" key="5">
    <source>
        <dbReference type="ARBA" id="ARBA00022989"/>
    </source>
</evidence>
<dbReference type="AlphaFoldDB" id="A0A388KSS8"/>
<feature type="transmembrane region" description="Helical" evidence="15">
    <location>
        <begin position="554"/>
        <end position="573"/>
    </location>
</feature>
<dbReference type="EC" id="2.4.1.32" evidence="12"/>
<dbReference type="Pfam" id="PF13632">
    <property type="entry name" value="Glyco_trans_2_3"/>
    <property type="match status" value="1"/>
</dbReference>
<evidence type="ECO:0000256" key="12">
    <source>
        <dbReference type="ARBA" id="ARBA00066505"/>
    </source>
</evidence>
<evidence type="ECO:0000313" key="17">
    <source>
        <dbReference type="EMBL" id="GBG73110.1"/>
    </source>
</evidence>
<evidence type="ECO:0000256" key="1">
    <source>
        <dbReference type="ARBA" id="ARBA00004653"/>
    </source>
</evidence>
<dbReference type="OrthoDB" id="72851at2759"/>
<comment type="catalytic activity">
    <reaction evidence="9">
        <text>GDP-mannose + (glucomannan)n = GDP + (glucomannan)n+1.</text>
        <dbReference type="EC" id="2.4.1.32"/>
    </reaction>
</comment>
<keyword evidence="4 15" id="KW-0812">Transmembrane</keyword>
<keyword evidence="6" id="KW-0333">Golgi apparatus</keyword>
<comment type="similarity">
    <text evidence="11">Belongs to the glycosyltransferase 2 family. Plant cellulose synthase-like A subfamily.</text>
</comment>
<proteinExistence type="inferred from homology"/>
<feature type="compositionally biased region" description="Acidic residues" evidence="14">
    <location>
        <begin position="606"/>
        <end position="621"/>
    </location>
</feature>
<evidence type="ECO:0000256" key="9">
    <source>
        <dbReference type="ARBA" id="ARBA00051800"/>
    </source>
</evidence>
<keyword evidence="2" id="KW-0328">Glycosyltransferase</keyword>